<evidence type="ECO:0000256" key="2">
    <source>
        <dbReference type="SAM" id="MobiDB-lite"/>
    </source>
</evidence>
<feature type="compositionally biased region" description="Pro residues" evidence="2">
    <location>
        <begin position="94"/>
        <end position="103"/>
    </location>
</feature>
<keyword evidence="1" id="KW-0143">Chaperone</keyword>
<keyword evidence="3" id="KW-0346">Stress response</keyword>
<comment type="caution">
    <text evidence="3">The sequence shown here is derived from an EMBL/GenBank/DDBJ whole genome shotgun (WGS) entry which is preliminary data.</text>
</comment>
<dbReference type="GO" id="GO:0042803">
    <property type="term" value="F:protein homodimerization activity"/>
    <property type="evidence" value="ECO:0007669"/>
    <property type="project" value="InterPro"/>
</dbReference>
<feature type="region of interest" description="Disordered" evidence="2">
    <location>
        <begin position="1"/>
        <end position="103"/>
    </location>
</feature>
<evidence type="ECO:0000313" key="4">
    <source>
        <dbReference type="Proteomes" id="UP000590811"/>
    </source>
</evidence>
<feature type="compositionally biased region" description="Acidic residues" evidence="2">
    <location>
        <begin position="66"/>
        <end position="75"/>
    </location>
</feature>
<sequence>MASAAPDEATSAETGTPGPLASDAAGAPGEETATTTADATATAAEPGTSDTTDDQVPVTSPSQEQPDTDAVEQDAEAAKGGEATESTESTEPVTPEPAQAPVPDPELERVNAQLAAITAALEPLEQLRSSVAELTRLRSRDSDLIDRLHGDNTRLRAGELATATTPLLHGLIRLHDQMSSIAAGDQHSVAGMLRTQLLQLLEVAAGVTSYEPNQGEPFDPSRHTGAARGATTDPALDNTVGRRIRPGFARADGSVLRVAEVEVLRHAPASSAAPSPSTDQKESQ</sequence>
<proteinExistence type="predicted"/>
<reference evidence="3 4" key="1">
    <citation type="submission" date="2020-08" db="EMBL/GenBank/DDBJ databases">
        <title>Genomic Encyclopedia of Type Strains, Phase IV (KMG-V): Genome sequencing to study the core and pangenomes of soil and plant-associated prokaryotes.</title>
        <authorList>
            <person name="Whitman W."/>
        </authorList>
    </citation>
    <scope>NUCLEOTIDE SEQUENCE [LARGE SCALE GENOMIC DNA]</scope>
    <source>
        <strain evidence="3 4">B3ACCR2</strain>
    </source>
</reference>
<organism evidence="3 4">
    <name type="scientific">Terracoccus luteus</name>
    <dbReference type="NCBI Taxonomy" id="53356"/>
    <lineage>
        <taxon>Bacteria</taxon>
        <taxon>Bacillati</taxon>
        <taxon>Actinomycetota</taxon>
        <taxon>Actinomycetes</taxon>
        <taxon>Micrococcales</taxon>
        <taxon>Intrasporangiaceae</taxon>
        <taxon>Terracoccus</taxon>
    </lineage>
</organism>
<dbReference type="InterPro" id="IPR000740">
    <property type="entry name" value="GrpE"/>
</dbReference>
<name>A0A839Q2G2_9MICO</name>
<dbReference type="Pfam" id="PF01025">
    <property type="entry name" value="GrpE"/>
    <property type="match status" value="1"/>
</dbReference>
<dbReference type="Proteomes" id="UP000590811">
    <property type="component" value="Unassembled WGS sequence"/>
</dbReference>
<evidence type="ECO:0000313" key="3">
    <source>
        <dbReference type="EMBL" id="MBB2988456.1"/>
    </source>
</evidence>
<protein>
    <submittedName>
        <fullName evidence="3">Molecular chaperone GrpE (Heat shock protein)</fullName>
    </submittedName>
</protein>
<dbReference type="EMBL" id="JACHVT010000012">
    <property type="protein sequence ID" value="MBB2988456.1"/>
    <property type="molecule type" value="Genomic_DNA"/>
</dbReference>
<dbReference type="GO" id="GO:0051087">
    <property type="term" value="F:protein-folding chaperone binding"/>
    <property type="evidence" value="ECO:0007669"/>
    <property type="project" value="InterPro"/>
</dbReference>
<gene>
    <name evidence="3" type="ORF">FHW14_003650</name>
</gene>
<dbReference type="GO" id="GO:0006457">
    <property type="term" value="P:protein folding"/>
    <property type="evidence" value="ECO:0007669"/>
    <property type="project" value="InterPro"/>
</dbReference>
<feature type="region of interest" description="Disordered" evidence="2">
    <location>
        <begin position="212"/>
        <end position="237"/>
    </location>
</feature>
<feature type="compositionally biased region" description="Low complexity" evidence="2">
    <location>
        <begin position="23"/>
        <end position="48"/>
    </location>
</feature>
<dbReference type="RefSeq" id="WP_221186657.1">
    <property type="nucleotide sequence ID" value="NZ_JACHVT010000012.1"/>
</dbReference>
<dbReference type="Gene3D" id="2.30.22.10">
    <property type="entry name" value="Head domain of nucleotide exchange factor GrpE"/>
    <property type="match status" value="1"/>
</dbReference>
<evidence type="ECO:0000256" key="1">
    <source>
        <dbReference type="ARBA" id="ARBA00023186"/>
    </source>
</evidence>
<feature type="compositionally biased region" description="Low complexity" evidence="2">
    <location>
        <begin position="83"/>
        <end position="93"/>
    </location>
</feature>
<dbReference type="AlphaFoldDB" id="A0A839Q2G2"/>
<dbReference type="InterPro" id="IPR009012">
    <property type="entry name" value="GrpE_head"/>
</dbReference>
<dbReference type="GO" id="GO:0000774">
    <property type="term" value="F:adenyl-nucleotide exchange factor activity"/>
    <property type="evidence" value="ECO:0007669"/>
    <property type="project" value="InterPro"/>
</dbReference>
<accession>A0A839Q2G2</accession>